<feature type="domain" description="Serine aminopeptidase S33" evidence="1">
    <location>
        <begin position="188"/>
        <end position="402"/>
    </location>
</feature>
<dbReference type="InterPro" id="IPR054995">
    <property type="entry name" value="Esterase_EstD"/>
</dbReference>
<keyword evidence="4" id="KW-1185">Reference proteome</keyword>
<dbReference type="ESTHER" id="thelt-a8f7i3">
    <property type="family name" value="Bacterial_EstLip_FamX"/>
</dbReference>
<accession>A8F7I3</accession>
<dbReference type="KEGG" id="tle:Tlet_1562"/>
<sequence length="436" mass="49583" precursor="true">MRKFLLPILLIAGLTFGSSYEQKALQFITLLSSNDFENAQKMVSDVFLNALNQSSLTMESFWNTLNQQVGKLEQVKRIKLSQEQGYQVVYVACEFEKASLDARIVFDRDEKIAGLQFLPYIGEVSYQEPEYVDKNRFYEIECTVKNDKWELPAILTVPKGEGPFPAVVLVHGSGPNDKDETIGPNKPFKDIAWGLASKGIAVLRYDKRTKIYAKESSEMIGTFTVNDETVNDAVTAIDLLSSFDMVDKNKIFLIGHSLGGTVAPRIATMTDKLSGLILMAPAAHGFYAENLLSQLEYIFSLDGKIDETESKQLDETKQQLERIKSRQMEQSEVLIGASKKYWEDLLDYDPLKVARSLEIPILILQGARDYQVTIKDFEMWKEALSEKQNVSFKFYEKLNHLFMPGEGPSTPYEYQKPNNIPEEVIEDIVQWIKTIK</sequence>
<dbReference type="Gene3D" id="3.10.450.590">
    <property type="match status" value="1"/>
</dbReference>
<dbReference type="Proteomes" id="UP000002016">
    <property type="component" value="Chromosome"/>
</dbReference>
<dbReference type="eggNOG" id="COG1073">
    <property type="taxonomic scope" value="Bacteria"/>
</dbReference>
<dbReference type="AlphaFoldDB" id="A8F7I3"/>
<evidence type="ECO:0000259" key="2">
    <source>
        <dbReference type="Pfam" id="PF13026"/>
    </source>
</evidence>
<dbReference type="RefSeq" id="WP_012003593.1">
    <property type="nucleotide sequence ID" value="NC_009828.1"/>
</dbReference>
<proteinExistence type="predicted"/>
<dbReference type="InterPro" id="IPR022742">
    <property type="entry name" value="Hydrolase_4"/>
</dbReference>
<dbReference type="HOGENOM" id="CLU_033707_0_0_0"/>
<evidence type="ECO:0000259" key="1">
    <source>
        <dbReference type="Pfam" id="PF12146"/>
    </source>
</evidence>
<dbReference type="Pfam" id="PF12146">
    <property type="entry name" value="Hydrolase_4"/>
    <property type="match status" value="1"/>
</dbReference>
<dbReference type="EMBL" id="CP000812">
    <property type="protein sequence ID" value="ABV34117.1"/>
    <property type="molecule type" value="Genomic_DNA"/>
</dbReference>
<dbReference type="SUPFAM" id="SSF53474">
    <property type="entry name" value="alpha/beta-Hydrolases"/>
    <property type="match status" value="1"/>
</dbReference>
<feature type="domain" description="DUF3887" evidence="2">
    <location>
        <begin position="24"/>
        <end position="115"/>
    </location>
</feature>
<gene>
    <name evidence="3" type="ordered locus">Tlet_1562</name>
</gene>
<dbReference type="PANTHER" id="PTHR43265">
    <property type="entry name" value="ESTERASE ESTD"/>
    <property type="match status" value="1"/>
</dbReference>
<reference evidence="3 4" key="2">
    <citation type="journal article" date="2009" name="Proc. Natl. Acad. Sci. U.S.A.">
        <title>On the chimeric nature, thermophilic origin, and phylogenetic placement of the Thermotogales.</title>
        <authorList>
            <person name="Zhaxybayeva O."/>
            <person name="Swithers K.S."/>
            <person name="Lapierre P."/>
            <person name="Fournier G.P."/>
            <person name="Bickhart D.M."/>
            <person name="DeBoy R.T."/>
            <person name="Nelson K.E."/>
            <person name="Nesbo C.L."/>
            <person name="Doolittle W.F."/>
            <person name="Gogarten J.P."/>
            <person name="Noll K.M."/>
        </authorList>
    </citation>
    <scope>NUCLEOTIDE SEQUENCE [LARGE SCALE GENOMIC DNA]</scope>
    <source>
        <strain evidence="4">ATCC BAA-301 / DSM 14385 / NBRC 107922 / TMO</strain>
    </source>
</reference>
<dbReference type="InterPro" id="IPR024981">
    <property type="entry name" value="DUF3887"/>
</dbReference>
<dbReference type="GO" id="GO:0052689">
    <property type="term" value="F:carboxylic ester hydrolase activity"/>
    <property type="evidence" value="ECO:0007669"/>
    <property type="project" value="TreeGrafter"/>
</dbReference>
<dbReference type="InterPro" id="IPR029058">
    <property type="entry name" value="AB_hydrolase_fold"/>
</dbReference>
<evidence type="ECO:0000313" key="4">
    <source>
        <dbReference type="Proteomes" id="UP000002016"/>
    </source>
</evidence>
<reference evidence="3 4" key="1">
    <citation type="submission" date="2007-08" db="EMBL/GenBank/DDBJ databases">
        <title>Complete sequence of Thermotoga lettingae TMO.</title>
        <authorList>
            <consortium name="US DOE Joint Genome Institute"/>
            <person name="Copeland A."/>
            <person name="Lucas S."/>
            <person name="Lapidus A."/>
            <person name="Barry K."/>
            <person name="Glavina del Rio T."/>
            <person name="Dalin E."/>
            <person name="Tice H."/>
            <person name="Pitluck S."/>
            <person name="Foster B."/>
            <person name="Bruce D."/>
            <person name="Schmutz J."/>
            <person name="Larimer F."/>
            <person name="Land M."/>
            <person name="Hauser L."/>
            <person name="Kyrpides N."/>
            <person name="Mikhailova N."/>
            <person name="Nelson K."/>
            <person name="Gogarten J.P."/>
            <person name="Noll K."/>
            <person name="Richardson P."/>
        </authorList>
    </citation>
    <scope>NUCLEOTIDE SEQUENCE [LARGE SCALE GENOMIC DNA]</scope>
    <source>
        <strain evidence="4">ATCC BAA-301 / DSM 14385 / NBRC 107922 / TMO</strain>
    </source>
</reference>
<dbReference type="Gene3D" id="3.40.50.1820">
    <property type="entry name" value="alpha/beta hydrolase"/>
    <property type="match status" value="1"/>
</dbReference>
<dbReference type="STRING" id="416591.Tlet_1562"/>
<dbReference type="InterPro" id="IPR053145">
    <property type="entry name" value="AB_hydrolase_Est10"/>
</dbReference>
<name>A8F7I3_PSELT</name>
<dbReference type="NCBIfam" id="NF041096">
    <property type="entry name" value="esterase_EstD"/>
    <property type="match status" value="1"/>
</dbReference>
<organism evidence="3 4">
    <name type="scientific">Pseudothermotoga lettingae (strain ATCC BAA-301 / DSM 14385 / NBRC 107922 / TMO)</name>
    <name type="common">Thermotoga lettingae</name>
    <dbReference type="NCBI Taxonomy" id="416591"/>
    <lineage>
        <taxon>Bacteria</taxon>
        <taxon>Thermotogati</taxon>
        <taxon>Thermotogota</taxon>
        <taxon>Thermotogae</taxon>
        <taxon>Thermotogales</taxon>
        <taxon>Thermotogaceae</taxon>
        <taxon>Pseudothermotoga</taxon>
    </lineage>
</organism>
<dbReference type="Pfam" id="PF13026">
    <property type="entry name" value="DUF3887"/>
    <property type="match status" value="1"/>
</dbReference>
<protein>
    <submittedName>
        <fullName evidence="3">Uncharacterized protein</fullName>
    </submittedName>
</protein>
<dbReference type="PANTHER" id="PTHR43265:SF1">
    <property type="entry name" value="ESTERASE ESTD"/>
    <property type="match status" value="1"/>
</dbReference>
<evidence type="ECO:0000313" key="3">
    <source>
        <dbReference type="EMBL" id="ABV34117.1"/>
    </source>
</evidence>
<dbReference type="OrthoDB" id="9809549at2"/>